<evidence type="ECO:0000313" key="1">
    <source>
        <dbReference type="EMBL" id="KAF3768308.1"/>
    </source>
</evidence>
<dbReference type="GeneID" id="63833859"/>
<dbReference type="Proteomes" id="UP000803844">
    <property type="component" value="Unassembled WGS sequence"/>
</dbReference>
<dbReference type="AlphaFoldDB" id="A0A9P4Y860"/>
<gene>
    <name evidence="1" type="ORF">M406DRAFT_250937</name>
</gene>
<proteinExistence type="predicted"/>
<evidence type="ECO:0000313" key="2">
    <source>
        <dbReference type="Proteomes" id="UP000803844"/>
    </source>
</evidence>
<sequence>MLSRVNKSRICKPFSVPKSTYNRNLLVSRLLENFVEMLICSYCKERGFEFCKVFSGDSSRCIKYIRLDCSKYDVIDSSSEKLCNIAIQH</sequence>
<keyword evidence="2" id="KW-1185">Reference proteome</keyword>
<dbReference type="EMBL" id="MU032345">
    <property type="protein sequence ID" value="KAF3768308.1"/>
    <property type="molecule type" value="Genomic_DNA"/>
</dbReference>
<name>A0A9P4Y860_CRYP1</name>
<dbReference type="OrthoDB" id="5241776at2759"/>
<dbReference type="RefSeq" id="XP_040779269.1">
    <property type="nucleotide sequence ID" value="XM_040916730.1"/>
</dbReference>
<reference evidence="1" key="1">
    <citation type="journal article" date="2020" name="Phytopathology">
        <title>Genome sequence of the chestnut blight fungus Cryphonectria parasitica EP155: A fundamental resource for an archetypical invasive plant pathogen.</title>
        <authorList>
            <person name="Crouch J.A."/>
            <person name="Dawe A."/>
            <person name="Aerts A."/>
            <person name="Barry K."/>
            <person name="Churchill A.C.L."/>
            <person name="Grimwood J."/>
            <person name="Hillman B."/>
            <person name="Milgroom M.G."/>
            <person name="Pangilinan J."/>
            <person name="Smith M."/>
            <person name="Salamov A."/>
            <person name="Schmutz J."/>
            <person name="Yadav J."/>
            <person name="Grigoriev I.V."/>
            <person name="Nuss D."/>
        </authorList>
    </citation>
    <scope>NUCLEOTIDE SEQUENCE</scope>
    <source>
        <strain evidence="1">EP155</strain>
    </source>
</reference>
<comment type="caution">
    <text evidence="1">The sequence shown here is derived from an EMBL/GenBank/DDBJ whole genome shotgun (WGS) entry which is preliminary data.</text>
</comment>
<organism evidence="1 2">
    <name type="scientific">Cryphonectria parasitica (strain ATCC 38755 / EP155)</name>
    <dbReference type="NCBI Taxonomy" id="660469"/>
    <lineage>
        <taxon>Eukaryota</taxon>
        <taxon>Fungi</taxon>
        <taxon>Dikarya</taxon>
        <taxon>Ascomycota</taxon>
        <taxon>Pezizomycotina</taxon>
        <taxon>Sordariomycetes</taxon>
        <taxon>Sordariomycetidae</taxon>
        <taxon>Diaporthales</taxon>
        <taxon>Cryphonectriaceae</taxon>
        <taxon>Cryphonectria-Endothia species complex</taxon>
        <taxon>Cryphonectria</taxon>
    </lineage>
</organism>
<accession>A0A9P4Y860</accession>
<protein>
    <submittedName>
        <fullName evidence="1">Uncharacterized protein</fullName>
    </submittedName>
</protein>